<keyword evidence="3" id="KW-1185">Reference proteome</keyword>
<accession>A0A2H3AZD1</accession>
<organism evidence="2 3">
    <name type="scientific">Armillaria solidipes</name>
    <dbReference type="NCBI Taxonomy" id="1076256"/>
    <lineage>
        <taxon>Eukaryota</taxon>
        <taxon>Fungi</taxon>
        <taxon>Dikarya</taxon>
        <taxon>Basidiomycota</taxon>
        <taxon>Agaricomycotina</taxon>
        <taxon>Agaricomycetes</taxon>
        <taxon>Agaricomycetidae</taxon>
        <taxon>Agaricales</taxon>
        <taxon>Marasmiineae</taxon>
        <taxon>Physalacriaceae</taxon>
        <taxon>Armillaria</taxon>
    </lineage>
</organism>
<dbReference type="Proteomes" id="UP000218334">
    <property type="component" value="Unassembled WGS sequence"/>
</dbReference>
<protein>
    <submittedName>
        <fullName evidence="2">Uncharacterized protein</fullName>
    </submittedName>
</protein>
<name>A0A2H3AZD1_9AGAR</name>
<feature type="compositionally biased region" description="Low complexity" evidence="1">
    <location>
        <begin position="1"/>
        <end position="20"/>
    </location>
</feature>
<gene>
    <name evidence="2" type="ORF">ARMSODRAFT_979398</name>
</gene>
<reference evidence="3" key="1">
    <citation type="journal article" date="2017" name="Nat. Ecol. Evol.">
        <title>Genome expansion and lineage-specific genetic innovations in the forest pathogenic fungi Armillaria.</title>
        <authorList>
            <person name="Sipos G."/>
            <person name="Prasanna A.N."/>
            <person name="Walter M.C."/>
            <person name="O'Connor E."/>
            <person name="Balint B."/>
            <person name="Krizsan K."/>
            <person name="Kiss B."/>
            <person name="Hess J."/>
            <person name="Varga T."/>
            <person name="Slot J."/>
            <person name="Riley R."/>
            <person name="Boka B."/>
            <person name="Rigling D."/>
            <person name="Barry K."/>
            <person name="Lee J."/>
            <person name="Mihaltcheva S."/>
            <person name="LaButti K."/>
            <person name="Lipzen A."/>
            <person name="Waldron R."/>
            <person name="Moloney N.M."/>
            <person name="Sperisen C."/>
            <person name="Kredics L."/>
            <person name="Vagvoelgyi C."/>
            <person name="Patrignani A."/>
            <person name="Fitzpatrick D."/>
            <person name="Nagy I."/>
            <person name="Doyle S."/>
            <person name="Anderson J.B."/>
            <person name="Grigoriev I.V."/>
            <person name="Gueldener U."/>
            <person name="Muensterkoetter M."/>
            <person name="Nagy L.G."/>
        </authorList>
    </citation>
    <scope>NUCLEOTIDE SEQUENCE [LARGE SCALE GENOMIC DNA]</scope>
    <source>
        <strain evidence="3">28-4</strain>
    </source>
</reference>
<evidence type="ECO:0000256" key="1">
    <source>
        <dbReference type="SAM" id="MobiDB-lite"/>
    </source>
</evidence>
<feature type="region of interest" description="Disordered" evidence="1">
    <location>
        <begin position="1"/>
        <end position="28"/>
    </location>
</feature>
<dbReference type="AlphaFoldDB" id="A0A2H3AZD1"/>
<feature type="compositionally biased region" description="Basic and acidic residues" evidence="1">
    <location>
        <begin position="185"/>
        <end position="199"/>
    </location>
</feature>
<proteinExistence type="predicted"/>
<dbReference type="EMBL" id="KZ293454">
    <property type="protein sequence ID" value="PBK64005.1"/>
    <property type="molecule type" value="Genomic_DNA"/>
</dbReference>
<feature type="region of interest" description="Disordered" evidence="1">
    <location>
        <begin position="178"/>
        <end position="199"/>
    </location>
</feature>
<sequence>MSTIESSPQVSPSHRGSSSSVANMDDASHGAHALRAIKKGNVESANVVERYSRERSVNSLSNTAPDDVMRPATIANIHSEGMPKFRQPQHKIGIDLEVVYRMWLRIVSFIMLAPMREGDQEDIGGRTFRAIGATVALMVSNELVHVQVGGGDVAQPLFAFESQQPQIALEERAAKGCRKRQTGTLEREDEHGPLEDKGGEAKTRSLFLEIRRLKPKPTICSSEIPVCKCADIVRNCPVPSD</sequence>
<evidence type="ECO:0000313" key="2">
    <source>
        <dbReference type="EMBL" id="PBK64005.1"/>
    </source>
</evidence>
<evidence type="ECO:0000313" key="3">
    <source>
        <dbReference type="Proteomes" id="UP000218334"/>
    </source>
</evidence>